<gene>
    <name evidence="3" type="ORF">L227DRAFT_605392</name>
</gene>
<evidence type="ECO:0000256" key="2">
    <source>
        <dbReference type="SAM" id="Phobius"/>
    </source>
</evidence>
<dbReference type="Proteomes" id="UP000313359">
    <property type="component" value="Unassembled WGS sequence"/>
</dbReference>
<dbReference type="STRING" id="1328759.A0A5C2SUI2"/>
<feature type="compositionally biased region" description="Low complexity" evidence="1">
    <location>
        <begin position="258"/>
        <end position="284"/>
    </location>
</feature>
<organism evidence="3 4">
    <name type="scientific">Lentinus tigrinus ALCF2SS1-6</name>
    <dbReference type="NCBI Taxonomy" id="1328759"/>
    <lineage>
        <taxon>Eukaryota</taxon>
        <taxon>Fungi</taxon>
        <taxon>Dikarya</taxon>
        <taxon>Basidiomycota</taxon>
        <taxon>Agaricomycotina</taxon>
        <taxon>Agaricomycetes</taxon>
        <taxon>Polyporales</taxon>
        <taxon>Polyporaceae</taxon>
        <taxon>Lentinus</taxon>
    </lineage>
</organism>
<evidence type="ECO:0008006" key="5">
    <source>
        <dbReference type="Google" id="ProtNLM"/>
    </source>
</evidence>
<protein>
    <recommendedName>
        <fullName evidence="5">Mid2 domain-containing protein</fullName>
    </recommendedName>
</protein>
<evidence type="ECO:0000256" key="1">
    <source>
        <dbReference type="SAM" id="MobiDB-lite"/>
    </source>
</evidence>
<reference evidence="3" key="1">
    <citation type="journal article" date="2018" name="Genome Biol. Evol.">
        <title>Genomics and development of Lentinus tigrinus, a white-rot wood-decaying mushroom with dimorphic fruiting bodies.</title>
        <authorList>
            <person name="Wu B."/>
            <person name="Xu Z."/>
            <person name="Knudson A."/>
            <person name="Carlson A."/>
            <person name="Chen N."/>
            <person name="Kovaka S."/>
            <person name="LaButti K."/>
            <person name="Lipzen A."/>
            <person name="Pennachio C."/>
            <person name="Riley R."/>
            <person name="Schakwitz W."/>
            <person name="Umezawa K."/>
            <person name="Ohm R.A."/>
            <person name="Grigoriev I.V."/>
            <person name="Nagy L.G."/>
            <person name="Gibbons J."/>
            <person name="Hibbett D."/>
        </authorList>
    </citation>
    <scope>NUCLEOTIDE SEQUENCE [LARGE SCALE GENOMIC DNA]</scope>
    <source>
        <strain evidence="3">ALCF2SS1-6</strain>
    </source>
</reference>
<feature type="region of interest" description="Disordered" evidence="1">
    <location>
        <begin position="242"/>
        <end position="392"/>
    </location>
</feature>
<feature type="compositionally biased region" description="Polar residues" evidence="1">
    <location>
        <begin position="318"/>
        <end position="332"/>
    </location>
</feature>
<keyword evidence="4" id="KW-1185">Reference proteome</keyword>
<proteinExistence type="predicted"/>
<sequence length="392" mass="39902">MSDSSDSGNFFIVDDHDIKSITYATEDKWFQQLNVNQAYSGTITEGVAGAKASLEFRGTAVGVVGIATTVQNVGPPAVQFSIDGNVIQTTTAPNNGSDNFSFVYLAQDGLDGSSSHTLGINVLNATADYPFAMDYILYLPVQGATPTASQSVITTFLPAPSGTGASQDASSSKSSAPVGAIVGGVIGGLALIVATAIAIWFVCFRRRRSTGRPYFYATSAKPGDLLDETEAKPTPYEVSAASVAPSTYGPGSQYQAGPQSTYSSAPPQAPSSAYSAPSQYAPPSGLGYGSQSGYTPSEAPVSDYSSGSGASAPLVLASGSTPRASASPNQPRSKAAEAGLLSVPQEATFHADSGVRFDANGQPIPAASSSSSANVLVPTADLSDVPPSYTPA</sequence>
<evidence type="ECO:0000313" key="3">
    <source>
        <dbReference type="EMBL" id="RPD66961.1"/>
    </source>
</evidence>
<accession>A0A5C2SUI2</accession>
<evidence type="ECO:0000313" key="4">
    <source>
        <dbReference type="Proteomes" id="UP000313359"/>
    </source>
</evidence>
<name>A0A5C2SUI2_9APHY</name>
<feature type="transmembrane region" description="Helical" evidence="2">
    <location>
        <begin position="178"/>
        <end position="203"/>
    </location>
</feature>
<dbReference type="AlphaFoldDB" id="A0A5C2SUI2"/>
<dbReference type="EMBL" id="ML122250">
    <property type="protein sequence ID" value="RPD66961.1"/>
    <property type="molecule type" value="Genomic_DNA"/>
</dbReference>
<dbReference type="OrthoDB" id="3265734at2759"/>
<keyword evidence="2" id="KW-0472">Membrane</keyword>
<dbReference type="Gene3D" id="2.60.120.260">
    <property type="entry name" value="Galactose-binding domain-like"/>
    <property type="match status" value="1"/>
</dbReference>
<keyword evidence="2" id="KW-1133">Transmembrane helix</keyword>
<keyword evidence="2" id="KW-0812">Transmembrane</keyword>